<keyword evidence="7" id="KW-0969">Cilium</keyword>
<dbReference type="RefSeq" id="WP_090255442.1">
    <property type="nucleotide sequence ID" value="NZ_FOAA01000020.1"/>
</dbReference>
<dbReference type="Proteomes" id="UP000199256">
    <property type="component" value="Unassembled WGS sequence"/>
</dbReference>
<dbReference type="AlphaFoldDB" id="A0A1H7R4S0"/>
<keyword evidence="7" id="KW-0966">Cell projection</keyword>
<accession>A0A1H7R4S0</accession>
<dbReference type="InterPro" id="IPR042187">
    <property type="entry name" value="Flagellin_C_sub2"/>
</dbReference>
<reference evidence="8" key="1">
    <citation type="submission" date="2016-10" db="EMBL/GenBank/DDBJ databases">
        <authorList>
            <person name="Varghese N."/>
            <person name="Submissions S."/>
        </authorList>
    </citation>
    <scope>NUCLEOTIDE SEQUENCE [LARGE SCALE GENOMIC DNA]</scope>
    <source>
        <strain evidence="8">DSM 241</strain>
    </source>
</reference>
<dbReference type="EMBL" id="FOAA01000020">
    <property type="protein sequence ID" value="SEL55286.1"/>
    <property type="molecule type" value="Genomic_DNA"/>
</dbReference>
<evidence type="ECO:0000256" key="1">
    <source>
        <dbReference type="ARBA" id="ARBA00005709"/>
    </source>
</evidence>
<evidence type="ECO:0000256" key="3">
    <source>
        <dbReference type="ARBA" id="ARBA00023143"/>
    </source>
</evidence>
<dbReference type="STRING" id="1396821.SAMN05444515_12061"/>
<feature type="domain" description="Flagellin N-terminal" evidence="5">
    <location>
        <begin position="5"/>
        <end position="141"/>
    </location>
</feature>
<dbReference type="Gene3D" id="6.10.10.10">
    <property type="entry name" value="Flagellar export chaperone, C-terminal domain"/>
    <property type="match status" value="1"/>
</dbReference>
<dbReference type="SUPFAM" id="SSF64518">
    <property type="entry name" value="Phase 1 flagellin"/>
    <property type="match status" value="1"/>
</dbReference>
<comment type="similarity">
    <text evidence="1 4">Belongs to the bacterial flagellin family.</text>
</comment>
<evidence type="ECO:0000259" key="5">
    <source>
        <dbReference type="Pfam" id="PF00669"/>
    </source>
</evidence>
<dbReference type="Gene3D" id="1.20.1330.10">
    <property type="entry name" value="f41 fragment of flagellin, N-terminal domain"/>
    <property type="match status" value="2"/>
</dbReference>
<keyword evidence="7" id="KW-0282">Flagellum</keyword>
<dbReference type="GO" id="GO:0005576">
    <property type="term" value="C:extracellular region"/>
    <property type="evidence" value="ECO:0007669"/>
    <property type="project" value="UniProtKB-SubCell"/>
</dbReference>
<keyword evidence="2 4" id="KW-0964">Secreted</keyword>
<gene>
    <name evidence="7" type="ORF">SAMN05444515_12061</name>
</gene>
<dbReference type="OrthoDB" id="9796789at2"/>
<keyword evidence="3 4" id="KW-0975">Bacterial flagellum</keyword>
<keyword evidence="8" id="KW-1185">Reference proteome</keyword>
<dbReference type="InterPro" id="IPR046358">
    <property type="entry name" value="Flagellin_C"/>
</dbReference>
<dbReference type="InterPro" id="IPR001492">
    <property type="entry name" value="Flagellin"/>
</dbReference>
<comment type="function">
    <text evidence="4">Flagellin is the subunit protein which polymerizes to form the filaments of bacterial flagella.</text>
</comment>
<evidence type="ECO:0000256" key="2">
    <source>
        <dbReference type="ARBA" id="ARBA00022525"/>
    </source>
</evidence>
<dbReference type="Gene3D" id="6.10.280.190">
    <property type="match status" value="1"/>
</dbReference>
<dbReference type="InterPro" id="IPR001029">
    <property type="entry name" value="Flagellin_N"/>
</dbReference>
<organism evidence="7 8">
    <name type="scientific">Ectothiorhodospira marina</name>
    <dbReference type="NCBI Taxonomy" id="1396821"/>
    <lineage>
        <taxon>Bacteria</taxon>
        <taxon>Pseudomonadati</taxon>
        <taxon>Pseudomonadota</taxon>
        <taxon>Gammaproteobacteria</taxon>
        <taxon>Chromatiales</taxon>
        <taxon>Ectothiorhodospiraceae</taxon>
        <taxon>Ectothiorhodospira</taxon>
    </lineage>
</organism>
<evidence type="ECO:0000256" key="4">
    <source>
        <dbReference type="RuleBase" id="RU362073"/>
    </source>
</evidence>
<dbReference type="Pfam" id="PF00700">
    <property type="entry name" value="Flagellin_C"/>
    <property type="match status" value="1"/>
</dbReference>
<dbReference type="PANTHER" id="PTHR42792:SF2">
    <property type="entry name" value="FLAGELLIN"/>
    <property type="match status" value="1"/>
</dbReference>
<sequence>MSQVINTNIASLNAQRNLNSSQSQLNVALERLSSGLRINSAKDDAAGLAIAERFTSQINGLNQGVRNANDGVSYAQTAEGALGEVANLMQRVRQLSVQSANATNSASDRAALNQEVQQAVEEINRIASTTQFNGQNILDGTLENLIFQVGANSGQTIAAGGIDSRGSVLGAVLDGTSEMWAGAQVYEIDLDGATFPASATTLAINDTDYTVTDTPADIGALVNDINDNAGLPDGIRATSAGNNLIFINESGEKVDIKFSLNDGTDEYSGMSQSFSGQQTIDLSGATFPASATTLAINDTDYTVTDTPADIGALVNDINDNAGLPDGIRATSAGNNLIFINESGEKVDIKFSLNDGTDEYSLSGTVPAITQDTLTLDQYLSDSNTANFTVQVNGTNEDPISIDIEGARSFSDVISQINARATETGVSANLSPDGKEINFTSDFGQPFDVTIETDLGTPPITVNATEEDNTFRVDNFAVDTLENANNTLLAVDYAIQQVSGFRAQLGAIQNRFDSNIANLQVGSENLSASRSRILDADFAAETAALTRGQILQQAGTSVLAQANQLPQNVLQLLQ</sequence>
<protein>
    <recommendedName>
        <fullName evidence="4">Flagellin</fullName>
    </recommendedName>
</protein>
<evidence type="ECO:0000313" key="8">
    <source>
        <dbReference type="Proteomes" id="UP000199256"/>
    </source>
</evidence>
<dbReference type="GO" id="GO:0005198">
    <property type="term" value="F:structural molecule activity"/>
    <property type="evidence" value="ECO:0007669"/>
    <property type="project" value="UniProtKB-UniRule"/>
</dbReference>
<dbReference type="Gene3D" id="2.60.40.4390">
    <property type="match status" value="1"/>
</dbReference>
<name>A0A1H7R4S0_9GAMM</name>
<comment type="subcellular location">
    <subcellularLocation>
        <location evidence="4">Secreted</location>
    </subcellularLocation>
    <subcellularLocation>
        <location evidence="4">Bacterial flagellum</location>
    </subcellularLocation>
</comment>
<dbReference type="PRINTS" id="PR00207">
    <property type="entry name" value="FLAGELLIN"/>
</dbReference>
<dbReference type="InterPro" id="IPR010810">
    <property type="entry name" value="Flagellin_hook_IN_motif"/>
</dbReference>
<proteinExistence type="inferred from homology"/>
<dbReference type="PANTHER" id="PTHR42792">
    <property type="entry name" value="FLAGELLIN"/>
    <property type="match status" value="1"/>
</dbReference>
<feature type="domain" description="Flagellin C-terminal" evidence="6">
    <location>
        <begin position="489"/>
        <end position="572"/>
    </location>
</feature>
<dbReference type="GO" id="GO:0009288">
    <property type="term" value="C:bacterial-type flagellum"/>
    <property type="evidence" value="ECO:0007669"/>
    <property type="project" value="UniProtKB-SubCell"/>
</dbReference>
<evidence type="ECO:0000313" key="7">
    <source>
        <dbReference type="EMBL" id="SEL55286.1"/>
    </source>
</evidence>
<dbReference type="Pfam" id="PF00669">
    <property type="entry name" value="Flagellin_N"/>
    <property type="match status" value="1"/>
</dbReference>
<evidence type="ECO:0000259" key="6">
    <source>
        <dbReference type="Pfam" id="PF00700"/>
    </source>
</evidence>
<dbReference type="Pfam" id="PF07196">
    <property type="entry name" value="Flagellin_IN"/>
    <property type="match status" value="1"/>
</dbReference>